<dbReference type="PANTHER" id="PTHR36151">
    <property type="entry name" value="BLR2777 PROTEIN"/>
    <property type="match status" value="1"/>
</dbReference>
<name>A0A6J5ZJC2_9ZZZZ</name>
<protein>
    <submittedName>
        <fullName evidence="2">Unannotated protein</fullName>
    </submittedName>
</protein>
<dbReference type="InterPro" id="IPR018713">
    <property type="entry name" value="MPAB/Lcp_cat_dom"/>
</dbReference>
<proteinExistence type="predicted"/>
<dbReference type="AlphaFoldDB" id="A0A6J5ZJC2"/>
<dbReference type="EMBL" id="CAESAO010000039">
    <property type="protein sequence ID" value="CAB4341476.1"/>
    <property type="molecule type" value="Genomic_DNA"/>
</dbReference>
<accession>A0A6J5ZJC2</accession>
<sequence>MATASRLREISFRPAGPGEGYFEDDSLIRRVNRELVVAFSGARALLMQAAHPVMFEGFFIKTEAKEAAHARLARTATIMNTIYFGRRDDADQMTERVREVHTRINGVLEEPAGKYPAGTPYAADDPQFLLWTLAALVDSADRLYRLYVEELTRDERDALWGDYRLVGKLFGLEEHEMPATIEGFDAYMTEMVEGDQLWVTESAREESLAIVLHPPAPIYMRGLVEAVNFIIIGSLPAKIRRGYGLSWDPLRETMRLGGAAYTKRVLLPLLPQMIRNTPVAGGKLLPGPPRATATA</sequence>
<evidence type="ECO:0000313" key="2">
    <source>
        <dbReference type="EMBL" id="CAB4341476.1"/>
    </source>
</evidence>
<organism evidence="2">
    <name type="scientific">freshwater metagenome</name>
    <dbReference type="NCBI Taxonomy" id="449393"/>
    <lineage>
        <taxon>unclassified sequences</taxon>
        <taxon>metagenomes</taxon>
        <taxon>ecological metagenomes</taxon>
    </lineage>
</organism>
<dbReference type="Pfam" id="PF09995">
    <property type="entry name" value="MPAB_Lcp_cat"/>
    <property type="match status" value="1"/>
</dbReference>
<dbReference type="GO" id="GO:0016491">
    <property type="term" value="F:oxidoreductase activity"/>
    <property type="evidence" value="ECO:0007669"/>
    <property type="project" value="InterPro"/>
</dbReference>
<feature type="domain" description="ER-bound oxygenase mpaB/mpaB'/Rubber oxygenase catalytic" evidence="1">
    <location>
        <begin position="30"/>
        <end position="254"/>
    </location>
</feature>
<dbReference type="PANTHER" id="PTHR36151:SF3">
    <property type="entry name" value="ER-BOUND OXYGENASE MPAB_MPAB'_RUBBER OXYGENASE CATALYTIC DOMAIN-CONTAINING PROTEIN"/>
    <property type="match status" value="1"/>
</dbReference>
<evidence type="ECO:0000259" key="1">
    <source>
        <dbReference type="Pfam" id="PF09995"/>
    </source>
</evidence>
<gene>
    <name evidence="2" type="ORF">UFOPK3522_00632</name>
</gene>
<reference evidence="2" key="1">
    <citation type="submission" date="2020-05" db="EMBL/GenBank/DDBJ databases">
        <authorList>
            <person name="Chiriac C."/>
            <person name="Salcher M."/>
            <person name="Ghai R."/>
            <person name="Kavagutti S V."/>
        </authorList>
    </citation>
    <scope>NUCLEOTIDE SEQUENCE</scope>
</reference>